<feature type="compositionally biased region" description="Gly residues" evidence="1">
    <location>
        <begin position="1017"/>
        <end position="1028"/>
    </location>
</feature>
<evidence type="ECO:0000256" key="2">
    <source>
        <dbReference type="SAM" id="SignalP"/>
    </source>
</evidence>
<feature type="compositionally biased region" description="Gly residues" evidence="1">
    <location>
        <begin position="967"/>
        <end position="1000"/>
    </location>
</feature>
<feature type="region of interest" description="Disordered" evidence="1">
    <location>
        <begin position="663"/>
        <end position="1035"/>
    </location>
</feature>
<reference evidence="3 4" key="1">
    <citation type="submission" date="2016-07" db="EMBL/GenBank/DDBJ databases">
        <title>Pervasive Adenine N6-methylation of Active Genes in Fungi.</title>
        <authorList>
            <consortium name="DOE Joint Genome Institute"/>
            <person name="Mondo S.J."/>
            <person name="Dannebaum R.O."/>
            <person name="Kuo R.C."/>
            <person name="Labutti K."/>
            <person name="Haridas S."/>
            <person name="Kuo A."/>
            <person name="Salamov A."/>
            <person name="Ahrendt S.R."/>
            <person name="Lipzen A."/>
            <person name="Sullivan W."/>
            <person name="Andreopoulos W.B."/>
            <person name="Clum A."/>
            <person name="Lindquist E."/>
            <person name="Daum C."/>
            <person name="Ramamoorthy G.K."/>
            <person name="Gryganskyi A."/>
            <person name="Culley D."/>
            <person name="Magnuson J.K."/>
            <person name="James T.Y."/>
            <person name="O'Malley M.A."/>
            <person name="Stajich J.E."/>
            <person name="Spatafora J.W."/>
            <person name="Visel A."/>
            <person name="Grigoriev I.V."/>
        </authorList>
    </citation>
    <scope>NUCLEOTIDE SEQUENCE [LARGE SCALE GENOMIC DNA]</scope>
    <source>
        <strain evidence="3 4">CBS 115471</strain>
    </source>
</reference>
<comment type="caution">
    <text evidence="3">The sequence shown here is derived from an EMBL/GenBank/DDBJ whole genome shotgun (WGS) entry which is preliminary data.</text>
</comment>
<feature type="compositionally biased region" description="Polar residues" evidence="1">
    <location>
        <begin position="890"/>
        <end position="906"/>
    </location>
</feature>
<protein>
    <submittedName>
        <fullName evidence="3">Heterokaryon incompatibility protein Het-C-domain-containing protein</fullName>
    </submittedName>
</protein>
<feature type="compositionally biased region" description="Low complexity" evidence="1">
    <location>
        <begin position="873"/>
        <end position="885"/>
    </location>
</feature>
<dbReference type="STRING" id="1231657.A0A1Y1ZZR8"/>
<feature type="compositionally biased region" description="Basic and acidic residues" evidence="1">
    <location>
        <begin position="714"/>
        <end position="726"/>
    </location>
</feature>
<dbReference type="EMBL" id="MCFA01000023">
    <property type="protein sequence ID" value="ORY15752.1"/>
    <property type="molecule type" value="Genomic_DNA"/>
</dbReference>
<evidence type="ECO:0000313" key="4">
    <source>
        <dbReference type="Proteomes" id="UP000193144"/>
    </source>
</evidence>
<feature type="compositionally biased region" description="Basic and acidic residues" evidence="1">
    <location>
        <begin position="941"/>
        <end position="952"/>
    </location>
</feature>
<evidence type="ECO:0000313" key="3">
    <source>
        <dbReference type="EMBL" id="ORY15752.1"/>
    </source>
</evidence>
<dbReference type="Proteomes" id="UP000193144">
    <property type="component" value="Unassembled WGS sequence"/>
</dbReference>
<gene>
    <name evidence="3" type="ORF">BCR34DRAFT_558491</name>
</gene>
<feature type="compositionally biased region" description="Acidic residues" evidence="1">
    <location>
        <begin position="796"/>
        <end position="806"/>
    </location>
</feature>
<proteinExistence type="predicted"/>
<dbReference type="PANTHER" id="PTHR14905:SF11">
    <property type="entry name" value="TINC (EUROFUNG)"/>
    <property type="match status" value="1"/>
</dbReference>
<organism evidence="3 4">
    <name type="scientific">Clohesyomyces aquaticus</name>
    <dbReference type="NCBI Taxonomy" id="1231657"/>
    <lineage>
        <taxon>Eukaryota</taxon>
        <taxon>Fungi</taxon>
        <taxon>Dikarya</taxon>
        <taxon>Ascomycota</taxon>
        <taxon>Pezizomycotina</taxon>
        <taxon>Dothideomycetes</taxon>
        <taxon>Pleosporomycetidae</taxon>
        <taxon>Pleosporales</taxon>
        <taxon>Lindgomycetaceae</taxon>
        <taxon>Clohesyomyces</taxon>
    </lineage>
</organism>
<dbReference type="OrthoDB" id="2506204at2759"/>
<accession>A0A1Y1ZZR8</accession>
<keyword evidence="2" id="KW-0732">Signal</keyword>
<feature type="compositionally biased region" description="Basic and acidic residues" evidence="1">
    <location>
        <begin position="569"/>
        <end position="579"/>
    </location>
</feature>
<feature type="compositionally biased region" description="Polar residues" evidence="1">
    <location>
        <begin position="703"/>
        <end position="712"/>
    </location>
</feature>
<dbReference type="PANTHER" id="PTHR14905">
    <property type="entry name" value="NG37"/>
    <property type="match status" value="1"/>
</dbReference>
<dbReference type="InterPro" id="IPR010816">
    <property type="entry name" value="Het-C"/>
</dbReference>
<dbReference type="Pfam" id="PF07217">
    <property type="entry name" value="Het-C"/>
    <property type="match status" value="1"/>
</dbReference>
<feature type="region of interest" description="Disordered" evidence="1">
    <location>
        <begin position="560"/>
        <end position="581"/>
    </location>
</feature>
<feature type="compositionally biased region" description="Low complexity" evidence="1">
    <location>
        <begin position="919"/>
        <end position="931"/>
    </location>
</feature>
<sequence length="1035" mass="115127">MAPPTLQFSSLLLPCVILLIFWVGPTHAFGAGNIASLAKIEGQNWRHGDIEDTLLNILMSTRTGKKFSKMDVKRVYFGNWLRDYSQAVDVGTVKMVSAEAIRILLWVLGFMSFGYGTKEFEVTRDRLGCYRPEEHIDNPKDYADNLDAREYDRRLRGPVDERRELSVDERTGLKNYIASEDLGITTSAGMVRDLFRRCIDLGRRSNRSGNKADLYEALRLLGTACHCLEDYSAHSNYTELALIEMGERDVFPHVGRNTQCRVQGARGPIYPIVTGTFGGVDFLHSVMGEFSDKATQSEIQELEGAISDSQNKENPSMVKDLLSKLPDGIFGGKDQAGKADELEENSNAAKMNNMHVTPKEPEAFTEQMGELVKQIYPIMEFHDEIMQSISEFIENIPVLPELIEQVQEQVNVFVFSLLAPYVLPIIKQVKSELETGSSEVIASSRDKQHIVFNDPNSTDPTHSMLSKDHFSNVLNEPAGRIASEVLKWVVPQIVECWDDERADAERSIQRIITGVFHHPALREYGEDGARDGRNIMFRTVESWWRDLSERAKNDLRDKLSRDGVQNGRNHKEGVHDKGHGCGKPIGMANDFGTGKGGAGGLLGAALGGGGGSGRKGNDPYQQVSNQAGKLASEAVGGGALGGLVGGLVGGIGGGLLGDAFGEQEKKSKKSEKYGDDGSYTQSYSESGHHKKKSHDDTERYGQAQYQETQYSSGGRREEYSRHEQDARGGSSGYEQRVETSSYGGNGGYERHEQRTYESGNRYRTEDSREGFDSRGEYYEEEKKKHGKKDKYGNKSEEEEEESGEDDYEKRAKKERKRREKEEKKKYKKRDDDSEEDDGRRRSGEYKREYGGGRTQESYGEERRYGGGSGGYEGQQQTYGRQQESGGVDQYASTSYGREQDSSSYGRQQDESYGSGGYGRQQESSGYGQQQEYGGGGGYGRGNEEYGEGRRQEGYGSGGYDRQQESTGYGGDSYGSGGYGQRQESYGGGRQQEAYGGGGGYRRNDDEDEYGERRRQQGYGGSYGGGDDGYGGRRDY</sequence>
<evidence type="ECO:0000256" key="1">
    <source>
        <dbReference type="SAM" id="MobiDB-lite"/>
    </source>
</evidence>
<feature type="compositionally biased region" description="Basic and acidic residues" evidence="1">
    <location>
        <begin position="819"/>
        <end position="850"/>
    </location>
</feature>
<feature type="signal peptide" evidence="2">
    <location>
        <begin position="1"/>
        <end position="28"/>
    </location>
</feature>
<keyword evidence="4" id="KW-1185">Reference proteome</keyword>
<feature type="compositionally biased region" description="Basic and acidic residues" evidence="1">
    <location>
        <begin position="748"/>
        <end position="795"/>
    </location>
</feature>
<dbReference type="InterPro" id="IPR052577">
    <property type="entry name" value="VWA7"/>
</dbReference>
<feature type="compositionally biased region" description="Basic and acidic residues" evidence="1">
    <location>
        <begin position="663"/>
        <end position="675"/>
    </location>
</feature>
<dbReference type="AlphaFoldDB" id="A0A1Y1ZZR8"/>
<feature type="chain" id="PRO_5012146745" evidence="2">
    <location>
        <begin position="29"/>
        <end position="1035"/>
    </location>
</feature>
<name>A0A1Y1ZZR8_9PLEO</name>